<feature type="compositionally biased region" description="Basic and acidic residues" evidence="2">
    <location>
        <begin position="30"/>
        <end position="50"/>
    </location>
</feature>
<accession>X6NE20</accession>
<dbReference type="OrthoDB" id="197676at2759"/>
<comment type="caution">
    <text evidence="3">The sequence shown here is derived from an EMBL/GenBank/DDBJ whole genome shotgun (WGS) entry which is preliminary data.</text>
</comment>
<proteinExistence type="predicted"/>
<sequence length="250" mass="29325">TKKNKTTKKKLKRKDARSERSEAPSPPAAKLEEVVETNRHRNPFERETGNKRGNQSTNRPRYRYRYKSQNHGTGNGIEKSKVERRQSIKIVDNLLSQRPKYEELKERNIIWQEKSYHQKQENTQQIKTKLNRRLSKKFRPEKQELEDRGILLTPDTDDNNAKWVLESKKRRNSTNLNTKFGTRPSPKMLLGKNILTTEDYQNVSGAMMDHWDAQSAEKTPDSSHALAHAKNPYTTEARMRAQMARGIFFF</sequence>
<dbReference type="AlphaFoldDB" id="X6NE20"/>
<dbReference type="EMBL" id="ASPP01009549">
    <property type="protein sequence ID" value="ETO23984.1"/>
    <property type="molecule type" value="Genomic_DNA"/>
</dbReference>
<keyword evidence="4" id="KW-1185">Reference proteome</keyword>
<feature type="non-terminal residue" evidence="3">
    <location>
        <position position="1"/>
    </location>
</feature>
<organism evidence="3 4">
    <name type="scientific">Reticulomyxa filosa</name>
    <dbReference type="NCBI Taxonomy" id="46433"/>
    <lineage>
        <taxon>Eukaryota</taxon>
        <taxon>Sar</taxon>
        <taxon>Rhizaria</taxon>
        <taxon>Retaria</taxon>
        <taxon>Foraminifera</taxon>
        <taxon>Monothalamids</taxon>
        <taxon>Reticulomyxidae</taxon>
        <taxon>Reticulomyxa</taxon>
    </lineage>
</organism>
<keyword evidence="1" id="KW-0677">Repeat</keyword>
<name>X6NE20_RETFI</name>
<protein>
    <submittedName>
        <fullName evidence="3">Uncharacterized protein</fullName>
    </submittedName>
</protein>
<evidence type="ECO:0000313" key="4">
    <source>
        <dbReference type="Proteomes" id="UP000023152"/>
    </source>
</evidence>
<reference evidence="3 4" key="1">
    <citation type="journal article" date="2013" name="Curr. Biol.">
        <title>The Genome of the Foraminiferan Reticulomyxa filosa.</title>
        <authorList>
            <person name="Glockner G."/>
            <person name="Hulsmann N."/>
            <person name="Schleicher M."/>
            <person name="Noegel A.A."/>
            <person name="Eichinger L."/>
            <person name="Gallinger C."/>
            <person name="Pawlowski J."/>
            <person name="Sierra R."/>
            <person name="Euteneuer U."/>
            <person name="Pillet L."/>
            <person name="Moustafa A."/>
            <person name="Platzer M."/>
            <person name="Groth M."/>
            <person name="Szafranski K."/>
            <person name="Schliwa M."/>
        </authorList>
    </citation>
    <scope>NUCLEOTIDE SEQUENCE [LARGE SCALE GENOMIC DNA]</scope>
</reference>
<gene>
    <name evidence="3" type="ORF">RFI_13175</name>
</gene>
<dbReference type="SMART" id="SM00707">
    <property type="entry name" value="RPEL"/>
    <property type="match status" value="3"/>
</dbReference>
<feature type="region of interest" description="Disordered" evidence="2">
    <location>
        <begin position="1"/>
        <end position="81"/>
    </location>
</feature>
<evidence type="ECO:0000256" key="2">
    <source>
        <dbReference type="SAM" id="MobiDB-lite"/>
    </source>
</evidence>
<evidence type="ECO:0000313" key="3">
    <source>
        <dbReference type="EMBL" id="ETO23984.1"/>
    </source>
</evidence>
<evidence type="ECO:0000256" key="1">
    <source>
        <dbReference type="ARBA" id="ARBA00022737"/>
    </source>
</evidence>
<dbReference type="Proteomes" id="UP000023152">
    <property type="component" value="Unassembled WGS sequence"/>
</dbReference>
<dbReference type="Gene3D" id="6.10.140.1750">
    <property type="match status" value="1"/>
</dbReference>
<feature type="compositionally biased region" description="Basic residues" evidence="2">
    <location>
        <begin position="1"/>
        <end position="15"/>
    </location>
</feature>
<dbReference type="InterPro" id="IPR004018">
    <property type="entry name" value="RPEL_repeat"/>
</dbReference>